<dbReference type="CDD" id="cd07043">
    <property type="entry name" value="STAS_anti-anti-sigma_factors"/>
    <property type="match status" value="1"/>
</dbReference>
<accession>A0A1N7B9E7</accession>
<name>A0A1N7B9E7_9ACTN</name>
<evidence type="ECO:0000259" key="1">
    <source>
        <dbReference type="PROSITE" id="PS50801"/>
    </source>
</evidence>
<dbReference type="PANTHER" id="PTHR33495:SF2">
    <property type="entry name" value="ANTI-SIGMA FACTOR ANTAGONIST TM_1081-RELATED"/>
    <property type="match status" value="1"/>
</dbReference>
<reference evidence="3" key="1">
    <citation type="submission" date="2017-01" db="EMBL/GenBank/DDBJ databases">
        <authorList>
            <person name="Varghese N."/>
            <person name="Submissions S."/>
        </authorList>
    </citation>
    <scope>NUCLEOTIDE SEQUENCE [LARGE SCALE GENOMIC DNA]</scope>
    <source>
        <strain evidence="3">ATCC 12950</strain>
    </source>
</reference>
<dbReference type="InterPro" id="IPR036513">
    <property type="entry name" value="STAS_dom_sf"/>
</dbReference>
<keyword evidence="3" id="KW-1185">Reference proteome</keyword>
<dbReference type="AlphaFoldDB" id="A0A1N7B9E7"/>
<dbReference type="SUPFAM" id="SSF52091">
    <property type="entry name" value="SpoIIaa-like"/>
    <property type="match status" value="1"/>
</dbReference>
<organism evidence="2 3">
    <name type="scientific">Microbispora rosea</name>
    <dbReference type="NCBI Taxonomy" id="58117"/>
    <lineage>
        <taxon>Bacteria</taxon>
        <taxon>Bacillati</taxon>
        <taxon>Actinomycetota</taxon>
        <taxon>Actinomycetes</taxon>
        <taxon>Streptosporangiales</taxon>
        <taxon>Streptosporangiaceae</taxon>
        <taxon>Microbispora</taxon>
    </lineage>
</organism>
<protein>
    <submittedName>
        <fullName evidence="2">Anti-anti-sigma factor</fullName>
    </submittedName>
</protein>
<dbReference type="STRING" id="58117.SAMN05421833_109226"/>
<evidence type="ECO:0000313" key="2">
    <source>
        <dbReference type="EMBL" id="SIR47975.1"/>
    </source>
</evidence>
<dbReference type="Proteomes" id="UP000186096">
    <property type="component" value="Unassembled WGS sequence"/>
</dbReference>
<proteinExistence type="predicted"/>
<gene>
    <name evidence="2" type="ORF">SAMN05421833_109226</name>
</gene>
<dbReference type="GO" id="GO:0043856">
    <property type="term" value="F:anti-sigma factor antagonist activity"/>
    <property type="evidence" value="ECO:0007669"/>
    <property type="project" value="TreeGrafter"/>
</dbReference>
<evidence type="ECO:0000313" key="3">
    <source>
        <dbReference type="Proteomes" id="UP000186096"/>
    </source>
</evidence>
<dbReference type="PROSITE" id="PS50801">
    <property type="entry name" value="STAS"/>
    <property type="match status" value="1"/>
</dbReference>
<dbReference type="Pfam" id="PF13466">
    <property type="entry name" value="STAS_2"/>
    <property type="match status" value="1"/>
</dbReference>
<dbReference type="PANTHER" id="PTHR33495">
    <property type="entry name" value="ANTI-SIGMA FACTOR ANTAGONIST TM_1081-RELATED-RELATED"/>
    <property type="match status" value="1"/>
</dbReference>
<dbReference type="Gene3D" id="3.30.750.24">
    <property type="entry name" value="STAS domain"/>
    <property type="match status" value="1"/>
</dbReference>
<feature type="domain" description="STAS" evidence="1">
    <location>
        <begin position="31"/>
        <end position="107"/>
    </location>
</feature>
<sequence>MGPEVPSAPPSASEPSAGAPWAGMTRIIACGEIDISTSGRLYRGVLQVLRRQRPTRIEVDLAGVTFLDASGVRALLMSRTAAAEGGCRLTVVNPSRIAHRLLDIVGLLPTLYPAALPLPPADFRQPRR</sequence>
<dbReference type="InterPro" id="IPR002645">
    <property type="entry name" value="STAS_dom"/>
</dbReference>
<dbReference type="EMBL" id="FTNI01000009">
    <property type="protein sequence ID" value="SIR47975.1"/>
    <property type="molecule type" value="Genomic_DNA"/>
</dbReference>
<dbReference type="InterPro" id="IPR058548">
    <property type="entry name" value="MlaB-like_STAS"/>
</dbReference>